<feature type="domain" description="HD" evidence="1">
    <location>
        <begin position="5"/>
        <end position="90"/>
    </location>
</feature>
<dbReference type="EMBL" id="BOPH01000087">
    <property type="protein sequence ID" value="GIJ71267.1"/>
    <property type="molecule type" value="Genomic_DNA"/>
</dbReference>
<dbReference type="Gene3D" id="1.10.3210.10">
    <property type="entry name" value="Hypothetical protein af1432"/>
    <property type="match status" value="1"/>
</dbReference>
<dbReference type="Proteomes" id="UP000635606">
    <property type="component" value="Unassembled WGS sequence"/>
</dbReference>
<name>A0A8J3ZW76_9ACTN</name>
<proteinExistence type="predicted"/>
<evidence type="ECO:0000313" key="2">
    <source>
        <dbReference type="EMBL" id="GIJ71267.1"/>
    </source>
</evidence>
<dbReference type="InterPro" id="IPR006674">
    <property type="entry name" value="HD_domain"/>
</dbReference>
<protein>
    <submittedName>
        <fullName evidence="2">Metal-dependent phosphohydrolase, HD subdomain protein</fullName>
    </submittedName>
</protein>
<dbReference type="AlphaFoldDB" id="A0A8J3ZW76"/>
<evidence type="ECO:0000259" key="1">
    <source>
        <dbReference type="Pfam" id="PF01966"/>
    </source>
</evidence>
<sequence>MNPRRWGHVCAVGTKAEWLAHVLPDPADRRDLVAAAWLHDIGYAPDLVDTGLHALDGGRWLRDNGFSERIAGLVAHHSCAMFEAKERGLADVLAAEFPQEQSPTADALWYVDMTTGPDGQDLSVRARLAEVRARYGPNHLVTRFWAKAEPVLVDAVTRTEDRLAHQPM</sequence>
<organism evidence="2 3">
    <name type="scientific">Virgisporangium ochraceum</name>
    <dbReference type="NCBI Taxonomy" id="65505"/>
    <lineage>
        <taxon>Bacteria</taxon>
        <taxon>Bacillati</taxon>
        <taxon>Actinomycetota</taxon>
        <taxon>Actinomycetes</taxon>
        <taxon>Micromonosporales</taxon>
        <taxon>Micromonosporaceae</taxon>
        <taxon>Virgisporangium</taxon>
    </lineage>
</organism>
<dbReference type="Pfam" id="PF01966">
    <property type="entry name" value="HD"/>
    <property type="match status" value="1"/>
</dbReference>
<comment type="caution">
    <text evidence="2">The sequence shown here is derived from an EMBL/GenBank/DDBJ whole genome shotgun (WGS) entry which is preliminary data.</text>
</comment>
<reference evidence="2" key="1">
    <citation type="submission" date="2021-01" db="EMBL/GenBank/DDBJ databases">
        <title>Whole genome shotgun sequence of Virgisporangium ochraceum NBRC 16418.</title>
        <authorList>
            <person name="Komaki H."/>
            <person name="Tamura T."/>
        </authorList>
    </citation>
    <scope>NUCLEOTIDE SEQUENCE</scope>
    <source>
        <strain evidence="2">NBRC 16418</strain>
    </source>
</reference>
<gene>
    <name evidence="2" type="ORF">Voc01_061840</name>
</gene>
<keyword evidence="3" id="KW-1185">Reference proteome</keyword>
<evidence type="ECO:0000313" key="3">
    <source>
        <dbReference type="Proteomes" id="UP000635606"/>
    </source>
</evidence>
<dbReference type="SUPFAM" id="SSF109604">
    <property type="entry name" value="HD-domain/PDEase-like"/>
    <property type="match status" value="1"/>
</dbReference>
<accession>A0A8J3ZW76</accession>